<protein>
    <recommendedName>
        <fullName evidence="2">Phage gp6-like head-tail connector protein</fullName>
    </recommendedName>
</protein>
<reference evidence="1" key="1">
    <citation type="submission" date="2018-05" db="EMBL/GenBank/DDBJ databases">
        <authorList>
            <person name="Lanie J.A."/>
            <person name="Ng W.-L."/>
            <person name="Kazmierczak K.M."/>
            <person name="Andrzejewski T.M."/>
            <person name="Davidsen T.M."/>
            <person name="Wayne K.J."/>
            <person name="Tettelin H."/>
            <person name="Glass J.I."/>
            <person name="Rusch D."/>
            <person name="Podicherti R."/>
            <person name="Tsui H.-C.T."/>
            <person name="Winkler M.E."/>
        </authorList>
    </citation>
    <scope>NUCLEOTIDE SEQUENCE</scope>
    <source>
        <strain evidence="1">ZC4RG45</strain>
    </source>
</reference>
<dbReference type="AlphaFoldDB" id="A0A2W4JQF5"/>
<dbReference type="EMBL" id="QGUI01000081">
    <property type="protein sequence ID" value="PZN00569.1"/>
    <property type="molecule type" value="Genomic_DNA"/>
</dbReference>
<evidence type="ECO:0000313" key="1">
    <source>
        <dbReference type="EMBL" id="PZN00569.1"/>
    </source>
</evidence>
<dbReference type="CDD" id="cd08054">
    <property type="entry name" value="gp6"/>
    <property type="match status" value="1"/>
</dbReference>
<dbReference type="Gene3D" id="1.10.3230.30">
    <property type="entry name" value="Phage gp6-like head-tail connector protein"/>
    <property type="match status" value="1"/>
</dbReference>
<name>A0A2W4JQF5_9PSEU</name>
<sequence>MIDVGDVYRVAVDVRDADGTLANPATAELTITLPDGTTVNPPVPLPPAETGRLVVDYPTSQAGRHVYRLVTTGPVTAHADVFDVADADTGGLVSLADAKQHLNIPAARTADDEELRGFIAAATAVVERHVGAVVRREHVETFDGGRSALILSHAPVLSVTQVVEAGAAVDPSGYVLDAAAGVLVRTAGCWAAGPHAVQVTYVAGRTAVPAAYSRAALIIIGHMWETQRNTSAGRPPLGDTDLAATVPGSTYSVPRRALELLGDPVPGVA</sequence>
<proteinExistence type="predicted"/>
<comment type="caution">
    <text evidence="1">The sequence shown here is derived from an EMBL/GenBank/DDBJ whole genome shotgun (WGS) entry which is preliminary data.</text>
</comment>
<accession>A0A2W4JQF5</accession>
<organism evidence="1">
    <name type="scientific">Thermocrispum agreste</name>
    <dbReference type="NCBI Taxonomy" id="37925"/>
    <lineage>
        <taxon>Bacteria</taxon>
        <taxon>Bacillati</taxon>
        <taxon>Actinomycetota</taxon>
        <taxon>Actinomycetes</taxon>
        <taxon>Pseudonocardiales</taxon>
        <taxon>Pseudonocardiaceae</taxon>
        <taxon>Thermocrispum</taxon>
    </lineage>
</organism>
<gene>
    <name evidence="1" type="ORF">DIU77_03405</name>
</gene>
<evidence type="ECO:0008006" key="2">
    <source>
        <dbReference type="Google" id="ProtNLM"/>
    </source>
</evidence>